<organism evidence="2 3">
    <name type="scientific">Cavenderia fasciculata</name>
    <name type="common">Slime mold</name>
    <name type="synonym">Dictyostelium fasciculatum</name>
    <dbReference type="NCBI Taxonomy" id="261658"/>
    <lineage>
        <taxon>Eukaryota</taxon>
        <taxon>Amoebozoa</taxon>
        <taxon>Evosea</taxon>
        <taxon>Eumycetozoa</taxon>
        <taxon>Dictyostelia</taxon>
        <taxon>Acytosteliales</taxon>
        <taxon>Cavenderiaceae</taxon>
        <taxon>Cavenderia</taxon>
    </lineage>
</organism>
<evidence type="ECO:0000313" key="2">
    <source>
        <dbReference type="EMBL" id="EGG14266.1"/>
    </source>
</evidence>
<dbReference type="Proteomes" id="UP000007797">
    <property type="component" value="Unassembled WGS sequence"/>
</dbReference>
<gene>
    <name evidence="2" type="ORF">DFA_12036</name>
</gene>
<dbReference type="KEGG" id="dfa:DFA_12036"/>
<dbReference type="GeneID" id="14866533"/>
<name>F4QFG5_CACFS</name>
<proteinExistence type="predicted"/>
<evidence type="ECO:0000256" key="1">
    <source>
        <dbReference type="SAM" id="MobiDB-lite"/>
    </source>
</evidence>
<reference evidence="3" key="1">
    <citation type="journal article" date="2011" name="Genome Res.">
        <title>Phylogeny-wide analysis of social amoeba genomes highlights ancient origins for complex intercellular communication.</title>
        <authorList>
            <person name="Heidel A.J."/>
            <person name="Lawal H.M."/>
            <person name="Felder M."/>
            <person name="Schilde C."/>
            <person name="Helps N.R."/>
            <person name="Tunggal B."/>
            <person name="Rivero F."/>
            <person name="John U."/>
            <person name="Schleicher M."/>
            <person name="Eichinger L."/>
            <person name="Platzer M."/>
            <person name="Noegel A.A."/>
            <person name="Schaap P."/>
            <person name="Gloeckner G."/>
        </authorList>
    </citation>
    <scope>NUCLEOTIDE SEQUENCE [LARGE SCALE GENOMIC DNA]</scope>
    <source>
        <strain evidence="3">SH3</strain>
    </source>
</reference>
<dbReference type="AlphaFoldDB" id="F4QFG5"/>
<dbReference type="EMBL" id="GL883029">
    <property type="protein sequence ID" value="EGG14266.1"/>
    <property type="molecule type" value="Genomic_DNA"/>
</dbReference>
<evidence type="ECO:0000313" key="3">
    <source>
        <dbReference type="Proteomes" id="UP000007797"/>
    </source>
</evidence>
<feature type="compositionally biased region" description="Polar residues" evidence="1">
    <location>
        <begin position="1"/>
        <end position="16"/>
    </location>
</feature>
<sequence length="56" mass="6081">METTRNSLLDNSSPFLSSPDDGDKKMKKVYTSAARYGGSCGVGLVRIDKIDRLKAS</sequence>
<protein>
    <submittedName>
        <fullName evidence="2">Uncharacterized protein</fullName>
    </submittedName>
</protein>
<dbReference type="RefSeq" id="XP_004350975.1">
    <property type="nucleotide sequence ID" value="XM_004350923.1"/>
</dbReference>
<keyword evidence="3" id="KW-1185">Reference proteome</keyword>
<accession>F4QFG5</accession>
<feature type="region of interest" description="Disordered" evidence="1">
    <location>
        <begin position="1"/>
        <end position="25"/>
    </location>
</feature>